<dbReference type="InterPro" id="IPR054283">
    <property type="entry name" value="DUF7017"/>
</dbReference>
<evidence type="ECO:0000259" key="2">
    <source>
        <dbReference type="Pfam" id="PF22707"/>
    </source>
</evidence>
<comment type="caution">
    <text evidence="3">The sequence shown here is derived from an EMBL/GenBank/DDBJ whole genome shotgun (WGS) entry which is preliminary data.</text>
</comment>
<dbReference type="EMBL" id="PNFV01000001">
    <property type="protein sequence ID" value="PMB83339.1"/>
    <property type="molecule type" value="Genomic_DNA"/>
</dbReference>
<gene>
    <name evidence="3" type="ORF">CK797_00655</name>
</gene>
<feature type="domain" description="TOTE conflict systems S1/CSD-like" evidence="2">
    <location>
        <begin position="697"/>
        <end position="753"/>
    </location>
</feature>
<feature type="region of interest" description="Disordered" evidence="1">
    <location>
        <begin position="1"/>
        <end position="22"/>
    </location>
</feature>
<dbReference type="Pfam" id="PF22860">
    <property type="entry name" value="DUF7017"/>
    <property type="match status" value="1"/>
</dbReference>
<name>A0A2J6NPV0_9LACO</name>
<protein>
    <recommendedName>
        <fullName evidence="2">TOTE conflict systems S1/CSD-like domain-containing protein</fullName>
    </recommendedName>
</protein>
<organism evidence="3 4">
    <name type="scientific">Limosilactobacillus pontis</name>
    <dbReference type="NCBI Taxonomy" id="35787"/>
    <lineage>
        <taxon>Bacteria</taxon>
        <taxon>Bacillati</taxon>
        <taxon>Bacillota</taxon>
        <taxon>Bacilli</taxon>
        <taxon>Lactobacillales</taxon>
        <taxon>Lactobacillaceae</taxon>
        <taxon>Limosilactobacillus</taxon>
    </lineage>
</organism>
<dbReference type="OrthoDB" id="6196244at2"/>
<dbReference type="InterPro" id="IPR054427">
    <property type="entry name" value="S1CSD-TOTE-2"/>
</dbReference>
<dbReference type="AlphaFoldDB" id="A0A2J6NPV0"/>
<accession>A0A2J6NPV0</accession>
<evidence type="ECO:0000313" key="3">
    <source>
        <dbReference type="EMBL" id="PMB83339.1"/>
    </source>
</evidence>
<dbReference type="Pfam" id="PF22707">
    <property type="entry name" value="S1CSD-TOTE-2"/>
    <property type="match status" value="1"/>
</dbReference>
<evidence type="ECO:0000313" key="4">
    <source>
        <dbReference type="Proteomes" id="UP000239920"/>
    </source>
</evidence>
<dbReference type="RefSeq" id="WP_104687900.1">
    <property type="nucleotide sequence ID" value="NZ_JBKTHY010000003.1"/>
</dbReference>
<reference evidence="3 4" key="1">
    <citation type="submission" date="2017-09" db="EMBL/GenBank/DDBJ databases">
        <title>Bacterial strain isolated from the female urinary microbiota.</title>
        <authorList>
            <person name="Thomas-White K."/>
            <person name="Kumar N."/>
            <person name="Forster S."/>
            <person name="Putonti C."/>
            <person name="Lawley T."/>
            <person name="Wolfe A.J."/>
        </authorList>
    </citation>
    <scope>NUCLEOTIDE SEQUENCE [LARGE SCALE GENOMIC DNA]</scope>
    <source>
        <strain evidence="3 4">UMB0683</strain>
    </source>
</reference>
<sequence>MDEEQVKEQIKELRKQAKEAPQKDHRQILGRAYNCAQAARREGLNVDWELSWVMYDLLVDELDREQDGNGRLVSLAKILTQCQRLGLFDPQMGNYLFWKNLQSRLANKAWELAKQDQAADLVKFMITISPSLDDLFTVNYALEPQDHVYLNVKSNERGMTAVASTMTSAMTVAMRRSEDWSALLANMLVAQGALARSIRHNIGNQALASRAWELEKADDQAGLRAFWSVIQPFVSKQDIAFEVLFTPFYVGLYKHHPDQLAQNGRCLMELIATLGIKNLSHDDYQATTNGDQSYPSLADNVADLYLALNKPQLPLTDQFKQLLDQRVIKQVLSREWDAAKSHDPQQLVTTFADTKPLLSQADYHSQTGSLLLPYYLGLYQQQKDQLDRYAATLEQVIEFFGFDHFSESDRQEKESDSGHILPSLAEKIVSAYVKALLITGARDEQVTLAQHGLTILKDQTTNRDWIVYQLGKLLDQRGQLAQLNDELLAAVKHNQRNTYFWSMLAARYRDDDRQNYQAALMMAVSLPNARLADIATLITLLADQEAQRPLVKGLVQLAKATVRAGQQLPAKINQVVAQDWYQSTSACDDVTTTLQDQAKPALGEILYVDVTPAPFFVCWNNQEKNSTGIIPVTTGSVMNPPIHLHDQALTQQVMPGKFYQARIVINGKHHDYYGQLQSYQPTDEVKMNYILPFNGERLDRNERHGFGFLHFLHSDCFVPDNVVSQHQLHNGDLLSGVAQINWNSKKETWGWQLAELNKVEPATEKQVTGTFEYQTIASGRILGFVVLPDGQKALVPEEFLEASEYDDNQDVVAKVAYHWNRKRAKWDLRVTKIAPADVGL</sequence>
<proteinExistence type="predicted"/>
<dbReference type="Proteomes" id="UP000239920">
    <property type="component" value="Unassembled WGS sequence"/>
</dbReference>
<evidence type="ECO:0000256" key="1">
    <source>
        <dbReference type="SAM" id="MobiDB-lite"/>
    </source>
</evidence>